<evidence type="ECO:0000313" key="9">
    <source>
        <dbReference type="Proteomes" id="UP000224563"/>
    </source>
</evidence>
<gene>
    <name evidence="8" type="ORF">CSX02_12630</name>
</gene>
<dbReference type="GO" id="GO:0046872">
    <property type="term" value="F:metal ion binding"/>
    <property type="evidence" value="ECO:0007669"/>
    <property type="project" value="UniProtKB-KW"/>
</dbReference>
<dbReference type="Gene3D" id="3.90.79.10">
    <property type="entry name" value="Nucleoside Triphosphate Pyrophosphohydrolase"/>
    <property type="match status" value="1"/>
</dbReference>
<keyword evidence="5" id="KW-0460">Magnesium</keyword>
<comment type="similarity">
    <text evidence="2 6">Belongs to the Nudix hydrolase family.</text>
</comment>
<dbReference type="InterPro" id="IPR020476">
    <property type="entry name" value="Nudix_hydrolase"/>
</dbReference>
<dbReference type="Pfam" id="PF00293">
    <property type="entry name" value="NUDIX"/>
    <property type="match status" value="1"/>
</dbReference>
<evidence type="ECO:0000256" key="3">
    <source>
        <dbReference type="ARBA" id="ARBA00022723"/>
    </source>
</evidence>
<accession>A0A2G3DZW3</accession>
<dbReference type="GO" id="GO:0016818">
    <property type="term" value="F:hydrolase activity, acting on acid anhydrides, in phosphorus-containing anhydrides"/>
    <property type="evidence" value="ECO:0007669"/>
    <property type="project" value="TreeGrafter"/>
</dbReference>
<proteinExistence type="inferred from homology"/>
<protein>
    <submittedName>
        <fullName evidence="8">ADP-ribose pyrophosphatase</fullName>
    </submittedName>
</protein>
<dbReference type="PANTHER" id="PTHR43758">
    <property type="entry name" value="7,8-DIHYDRO-8-OXOGUANINE TRIPHOSPHATASE"/>
    <property type="match status" value="1"/>
</dbReference>
<dbReference type="PRINTS" id="PR00502">
    <property type="entry name" value="NUDIXFAMILY"/>
</dbReference>
<keyword evidence="4 6" id="KW-0378">Hydrolase</keyword>
<evidence type="ECO:0000313" key="8">
    <source>
        <dbReference type="EMBL" id="PHU36420.1"/>
    </source>
</evidence>
<evidence type="ECO:0000256" key="6">
    <source>
        <dbReference type="RuleBase" id="RU003476"/>
    </source>
</evidence>
<evidence type="ECO:0000256" key="4">
    <source>
        <dbReference type="ARBA" id="ARBA00022801"/>
    </source>
</evidence>
<dbReference type="PANTHER" id="PTHR43758:SF8">
    <property type="entry name" value="8-OXO-DGTP DIPHOSPHATASE YTKD-RELATED"/>
    <property type="match status" value="1"/>
</dbReference>
<reference evidence="8 9" key="2">
    <citation type="submission" date="2017-10" db="EMBL/GenBank/DDBJ databases">
        <authorList>
            <person name="Banno H."/>
            <person name="Chua N.-H."/>
        </authorList>
    </citation>
    <scope>NUCLEOTIDE SEQUENCE [LARGE SCALE GENOMIC DNA]</scope>
    <source>
        <strain evidence="8 9">JK623</strain>
    </source>
</reference>
<dbReference type="PROSITE" id="PS00893">
    <property type="entry name" value="NUDIX_BOX"/>
    <property type="match status" value="1"/>
</dbReference>
<sequence length="173" mass="20504">METLFTLDKKDYSPDMPIQERHAVRGIIERDGKFIMQQSKEGDFKIPGGGIEPGETHVQALAREVREEVGLLVIPESVRPIGEIVEKRRDIFDPTRTYIAHSYFYACDVGEQSVEPQMTESELRLGYHPVWEDLEQIIETNDRFLNQDWQKRDHLFMRWMRDRREKRIELKAE</sequence>
<evidence type="ECO:0000259" key="7">
    <source>
        <dbReference type="PROSITE" id="PS51462"/>
    </source>
</evidence>
<organism evidence="8 9">
    <name type="scientific">Agathobacter ruminis</name>
    <dbReference type="NCBI Taxonomy" id="1712665"/>
    <lineage>
        <taxon>Bacteria</taxon>
        <taxon>Bacillati</taxon>
        <taxon>Bacillota</taxon>
        <taxon>Clostridia</taxon>
        <taxon>Lachnospirales</taxon>
        <taxon>Lachnospiraceae</taxon>
        <taxon>Agathobacter</taxon>
    </lineage>
</organism>
<evidence type="ECO:0000256" key="1">
    <source>
        <dbReference type="ARBA" id="ARBA00001946"/>
    </source>
</evidence>
<dbReference type="SUPFAM" id="SSF55811">
    <property type="entry name" value="Nudix"/>
    <property type="match status" value="1"/>
</dbReference>
<keyword evidence="3" id="KW-0479">Metal-binding</keyword>
<name>A0A2G3DZW3_9FIRM</name>
<comment type="cofactor">
    <cofactor evidence="1">
        <name>Mg(2+)</name>
        <dbReference type="ChEBI" id="CHEBI:18420"/>
    </cofactor>
</comment>
<feature type="domain" description="Nudix hydrolase" evidence="7">
    <location>
        <begin position="19"/>
        <end position="162"/>
    </location>
</feature>
<keyword evidence="9" id="KW-1185">Reference proteome</keyword>
<evidence type="ECO:0000256" key="2">
    <source>
        <dbReference type="ARBA" id="ARBA00005582"/>
    </source>
</evidence>
<comment type="caution">
    <text evidence="8">The sequence shown here is derived from an EMBL/GenBank/DDBJ whole genome shotgun (WGS) entry which is preliminary data.</text>
</comment>
<dbReference type="InterPro" id="IPR015797">
    <property type="entry name" value="NUDIX_hydrolase-like_dom_sf"/>
</dbReference>
<dbReference type="Proteomes" id="UP000224563">
    <property type="component" value="Unassembled WGS sequence"/>
</dbReference>
<evidence type="ECO:0000256" key="5">
    <source>
        <dbReference type="ARBA" id="ARBA00022842"/>
    </source>
</evidence>
<dbReference type="InterPro" id="IPR020084">
    <property type="entry name" value="NUDIX_hydrolase_CS"/>
</dbReference>
<dbReference type="EMBL" id="PDYG01000134">
    <property type="protein sequence ID" value="PHU36420.1"/>
    <property type="molecule type" value="Genomic_DNA"/>
</dbReference>
<dbReference type="RefSeq" id="WP_099386945.1">
    <property type="nucleotide sequence ID" value="NZ_JANSWH010000101.1"/>
</dbReference>
<dbReference type="InterPro" id="IPR000086">
    <property type="entry name" value="NUDIX_hydrolase_dom"/>
</dbReference>
<reference evidence="8 9" key="1">
    <citation type="submission" date="2017-10" db="EMBL/GenBank/DDBJ databases">
        <title>Resolving the taxonomy of Roseburia spp., Eubacterium rectale and Agathobacter spp. through phylogenomic analysis.</title>
        <authorList>
            <person name="Sheridan P.O."/>
            <person name="Walker A.W."/>
            <person name="Duncan S.H."/>
            <person name="Scott K.P."/>
            <person name="Toole P.W.O."/>
            <person name="Luis P."/>
            <person name="Flint H.J."/>
        </authorList>
    </citation>
    <scope>NUCLEOTIDE SEQUENCE [LARGE SCALE GENOMIC DNA]</scope>
    <source>
        <strain evidence="8 9">JK623</strain>
    </source>
</reference>
<dbReference type="PROSITE" id="PS51462">
    <property type="entry name" value="NUDIX"/>
    <property type="match status" value="1"/>
</dbReference>
<dbReference type="GO" id="GO:0005737">
    <property type="term" value="C:cytoplasm"/>
    <property type="evidence" value="ECO:0007669"/>
    <property type="project" value="TreeGrafter"/>
</dbReference>
<dbReference type="AlphaFoldDB" id="A0A2G3DZW3"/>